<dbReference type="STRING" id="224013.ACX27_16725"/>
<evidence type="ECO:0000256" key="5">
    <source>
        <dbReference type="HAMAP-Rule" id="MF_01401"/>
    </source>
</evidence>
<dbReference type="RefSeq" id="WP_062294542.1">
    <property type="nucleotide sequence ID" value="NZ_CP012036.1"/>
</dbReference>
<dbReference type="PATRIC" id="fig|224013.5.peg.3996"/>
<comment type="similarity">
    <text evidence="1 5">Belongs to the MsrA Met sulfoxide reductase family.</text>
</comment>
<gene>
    <name evidence="5" type="primary">msrA</name>
    <name evidence="8" type="ORF">ACX27_16725</name>
</gene>
<dbReference type="SUPFAM" id="SSF55068">
    <property type="entry name" value="Peptide methionine sulfoxide reductase"/>
    <property type="match status" value="1"/>
</dbReference>
<dbReference type="OrthoDB" id="4174719at2"/>
<keyword evidence="2 5" id="KW-0560">Oxidoreductase</keyword>
<evidence type="ECO:0000256" key="4">
    <source>
        <dbReference type="ARBA" id="ARBA00048782"/>
    </source>
</evidence>
<dbReference type="PANTHER" id="PTHR43774">
    <property type="entry name" value="PEPTIDE METHIONINE SULFOXIDE REDUCTASE"/>
    <property type="match status" value="1"/>
</dbReference>
<evidence type="ECO:0000259" key="7">
    <source>
        <dbReference type="Pfam" id="PF01625"/>
    </source>
</evidence>
<protein>
    <recommendedName>
        <fullName evidence="5">Peptide methionine sulfoxide reductase MsrA</fullName>
        <shortName evidence="5">Protein-methionine-S-oxide reductase</shortName>
        <ecNumber evidence="5">1.8.4.11</ecNumber>
    </recommendedName>
    <alternativeName>
        <fullName evidence="5">Peptide-methionine (S)-S-oxide reductase</fullName>
        <shortName evidence="5">Peptide Met(O) reductase</shortName>
    </alternativeName>
</protein>
<reference evidence="8 9" key="2">
    <citation type="journal article" date="2016" name="Genome Announc.">
        <title>Draft Genome Sequence of the N2-Fixing Cyanobacterium Nostoc piscinale CENA21, Isolated from the Brazilian Amazon Floodplain.</title>
        <authorList>
            <person name="Leao T."/>
            <person name="Guimaraes P.I."/>
            <person name="de Melo A.G."/>
            <person name="Ramos R.T."/>
            <person name="Leao P.N."/>
            <person name="Silva A."/>
            <person name="Fiore M.F."/>
            <person name="Schneider M.P."/>
        </authorList>
    </citation>
    <scope>NUCLEOTIDE SEQUENCE [LARGE SCALE GENOMIC DNA]</scope>
    <source>
        <strain evidence="8 9">CENA21</strain>
    </source>
</reference>
<keyword evidence="6" id="KW-0472">Membrane</keyword>
<dbReference type="HAMAP" id="MF_01401">
    <property type="entry name" value="MsrA"/>
    <property type="match status" value="1"/>
</dbReference>
<comment type="catalytic activity">
    <reaction evidence="4 5">
        <text>[thioredoxin]-disulfide + L-methionine + H2O = L-methionine (S)-S-oxide + [thioredoxin]-dithiol</text>
        <dbReference type="Rhea" id="RHEA:19993"/>
        <dbReference type="Rhea" id="RHEA-COMP:10698"/>
        <dbReference type="Rhea" id="RHEA-COMP:10700"/>
        <dbReference type="ChEBI" id="CHEBI:15377"/>
        <dbReference type="ChEBI" id="CHEBI:29950"/>
        <dbReference type="ChEBI" id="CHEBI:50058"/>
        <dbReference type="ChEBI" id="CHEBI:57844"/>
        <dbReference type="ChEBI" id="CHEBI:58772"/>
        <dbReference type="EC" id="1.8.4.11"/>
    </reaction>
</comment>
<evidence type="ECO:0000256" key="1">
    <source>
        <dbReference type="ARBA" id="ARBA00005591"/>
    </source>
</evidence>
<dbReference type="EMBL" id="CP012036">
    <property type="protein sequence ID" value="ALF54115.1"/>
    <property type="molecule type" value="Genomic_DNA"/>
</dbReference>
<reference evidence="9" key="1">
    <citation type="submission" date="2015-07" db="EMBL/GenBank/DDBJ databases">
        <title>Genome Of Nitrogen-Fixing Cyanobacterium Nostoc piscinale CENA21 From Solimoes/Amazon River Floodplain Sediments And Comparative Genomics To Uncover Biosynthetic Natural Products Potential.</title>
        <authorList>
            <person name="Leao T.F."/>
            <person name="Leao P.N."/>
            <person name="Guimaraes P.I."/>
            <person name="de Melo A.G.C."/>
            <person name="Ramos R.T.J."/>
            <person name="Silva A."/>
            <person name="Fiore M.F."/>
            <person name="Schneider M.P.C."/>
        </authorList>
    </citation>
    <scope>NUCLEOTIDE SEQUENCE [LARGE SCALE GENOMIC DNA]</scope>
    <source>
        <strain evidence="9">CENA21</strain>
    </source>
</reference>
<evidence type="ECO:0000256" key="3">
    <source>
        <dbReference type="ARBA" id="ARBA00047806"/>
    </source>
</evidence>
<dbReference type="PANTHER" id="PTHR43774:SF1">
    <property type="entry name" value="PEPTIDE METHIONINE SULFOXIDE REDUCTASE MSRA 2"/>
    <property type="match status" value="1"/>
</dbReference>
<keyword evidence="6" id="KW-1133">Transmembrane helix</keyword>
<keyword evidence="6" id="KW-0812">Transmembrane</keyword>
<dbReference type="InterPro" id="IPR036509">
    <property type="entry name" value="Met_Sox_Rdtase_MsrA_sf"/>
</dbReference>
<dbReference type="Proteomes" id="UP000062645">
    <property type="component" value="Chromosome"/>
</dbReference>
<organism evidence="8 9">
    <name type="scientific">Nostoc piscinale CENA21</name>
    <dbReference type="NCBI Taxonomy" id="224013"/>
    <lineage>
        <taxon>Bacteria</taxon>
        <taxon>Bacillati</taxon>
        <taxon>Cyanobacteriota</taxon>
        <taxon>Cyanophyceae</taxon>
        <taxon>Nostocales</taxon>
        <taxon>Nostocaceae</taxon>
        <taxon>Nostoc</taxon>
    </lineage>
</organism>
<dbReference type="NCBIfam" id="TIGR00401">
    <property type="entry name" value="msrA"/>
    <property type="match status" value="1"/>
</dbReference>
<sequence>MSNSNLTLSRNLVRNLSIITLSFILLYGASRILFPTPASDISTTTPQTKQVAVFGGGCFWGMEAVFEHLNGVSDVVSGFSGGDAMTADYSLVSSGFTNHAESVKITYDPSKISYEQLLKVYFLVAHDPTQLNRQGPDSGRQYRSVIFFANNEQKQEAQKYIDQLNQQKIFKQKIVTEISQLKGFYQAEEYHQNYIARNPDSRYVVAHDLPKLAKLQSTFPEIYNK</sequence>
<comment type="catalytic activity">
    <reaction evidence="3 5">
        <text>L-methionyl-[protein] + [thioredoxin]-disulfide + H2O = L-methionyl-(S)-S-oxide-[protein] + [thioredoxin]-dithiol</text>
        <dbReference type="Rhea" id="RHEA:14217"/>
        <dbReference type="Rhea" id="RHEA-COMP:10698"/>
        <dbReference type="Rhea" id="RHEA-COMP:10700"/>
        <dbReference type="Rhea" id="RHEA-COMP:12313"/>
        <dbReference type="Rhea" id="RHEA-COMP:12315"/>
        <dbReference type="ChEBI" id="CHEBI:15377"/>
        <dbReference type="ChEBI" id="CHEBI:16044"/>
        <dbReference type="ChEBI" id="CHEBI:29950"/>
        <dbReference type="ChEBI" id="CHEBI:44120"/>
        <dbReference type="ChEBI" id="CHEBI:50058"/>
        <dbReference type="EC" id="1.8.4.11"/>
    </reaction>
</comment>
<comment type="function">
    <text evidence="5">Has an important function as a repair enzyme for proteins that have been inactivated by oxidation. Catalyzes the reversible oxidation-reduction of methionine sulfoxide in proteins to methionine.</text>
</comment>
<dbReference type="GO" id="GO:0008113">
    <property type="term" value="F:peptide-methionine (S)-S-oxide reductase activity"/>
    <property type="evidence" value="ECO:0007669"/>
    <property type="project" value="UniProtKB-UniRule"/>
</dbReference>
<feature type="domain" description="Peptide methionine sulphoxide reductase MsrA" evidence="7">
    <location>
        <begin position="52"/>
        <end position="203"/>
    </location>
</feature>
<keyword evidence="9" id="KW-1185">Reference proteome</keyword>
<dbReference type="EC" id="1.8.4.11" evidence="5"/>
<proteinExistence type="inferred from homology"/>
<dbReference type="KEGG" id="npz:ACX27_16725"/>
<dbReference type="Gene3D" id="3.30.1060.10">
    <property type="entry name" value="Peptide methionine sulphoxide reductase MsrA"/>
    <property type="match status" value="1"/>
</dbReference>
<dbReference type="GO" id="GO:0033744">
    <property type="term" value="F:L-methionine:thioredoxin-disulfide S-oxidoreductase activity"/>
    <property type="evidence" value="ECO:0007669"/>
    <property type="project" value="RHEA"/>
</dbReference>
<evidence type="ECO:0000256" key="2">
    <source>
        <dbReference type="ARBA" id="ARBA00023002"/>
    </source>
</evidence>
<evidence type="ECO:0000313" key="9">
    <source>
        <dbReference type="Proteomes" id="UP000062645"/>
    </source>
</evidence>
<evidence type="ECO:0000256" key="6">
    <source>
        <dbReference type="SAM" id="Phobius"/>
    </source>
</evidence>
<dbReference type="Pfam" id="PF01625">
    <property type="entry name" value="PMSR"/>
    <property type="match status" value="1"/>
</dbReference>
<evidence type="ECO:0000313" key="8">
    <source>
        <dbReference type="EMBL" id="ALF54115.1"/>
    </source>
</evidence>
<feature type="active site" evidence="5">
    <location>
        <position position="58"/>
    </location>
</feature>
<dbReference type="InterPro" id="IPR002569">
    <property type="entry name" value="Met_Sox_Rdtase_MsrA_dom"/>
</dbReference>
<feature type="transmembrane region" description="Helical" evidence="6">
    <location>
        <begin position="12"/>
        <end position="34"/>
    </location>
</feature>
<name>A0A0M4SSJ1_9NOSO</name>
<accession>A0A0M4SSJ1</accession>
<dbReference type="AlphaFoldDB" id="A0A0M4SSJ1"/>